<evidence type="ECO:0000313" key="3">
    <source>
        <dbReference type="Proteomes" id="UP000694044"/>
    </source>
</evidence>
<proteinExistence type="predicted"/>
<dbReference type="EMBL" id="JAGDFM010000125">
    <property type="protein sequence ID" value="KAG7385297.1"/>
    <property type="molecule type" value="Genomic_DNA"/>
</dbReference>
<organism evidence="2 3">
    <name type="scientific">Phytophthora pseudosyringae</name>
    <dbReference type="NCBI Taxonomy" id="221518"/>
    <lineage>
        <taxon>Eukaryota</taxon>
        <taxon>Sar</taxon>
        <taxon>Stramenopiles</taxon>
        <taxon>Oomycota</taxon>
        <taxon>Peronosporomycetes</taxon>
        <taxon>Peronosporales</taxon>
        <taxon>Peronosporaceae</taxon>
        <taxon>Phytophthora</taxon>
    </lineage>
</organism>
<dbReference type="Proteomes" id="UP000694044">
    <property type="component" value="Unassembled WGS sequence"/>
</dbReference>
<keyword evidence="3" id="KW-1185">Reference proteome</keyword>
<reference evidence="2" key="1">
    <citation type="submission" date="2021-02" db="EMBL/GenBank/DDBJ databases">
        <authorList>
            <person name="Palmer J.M."/>
        </authorList>
    </citation>
    <scope>NUCLEOTIDE SEQUENCE</scope>
    <source>
        <strain evidence="2">SCRP734</strain>
    </source>
</reference>
<name>A0A8T1VVJ1_9STRA</name>
<feature type="compositionally biased region" description="Acidic residues" evidence="1">
    <location>
        <begin position="62"/>
        <end position="73"/>
    </location>
</feature>
<gene>
    <name evidence="2" type="ORF">PHYPSEUDO_001674</name>
</gene>
<feature type="region of interest" description="Disordered" evidence="1">
    <location>
        <begin position="46"/>
        <end position="97"/>
    </location>
</feature>
<comment type="caution">
    <text evidence="2">The sequence shown here is derived from an EMBL/GenBank/DDBJ whole genome shotgun (WGS) entry which is preliminary data.</text>
</comment>
<accession>A0A8T1VVJ1</accession>
<protein>
    <submittedName>
        <fullName evidence="2">Uncharacterized protein</fullName>
    </submittedName>
</protein>
<evidence type="ECO:0000256" key="1">
    <source>
        <dbReference type="SAM" id="MobiDB-lite"/>
    </source>
</evidence>
<sequence>MSPVLLNPMGYGDLTQGKWLALANDDRSRRFQRSIDDQLRRNAYIEPRSRHGSFTALASYPSEDEEKEDDGGDDGASPASPSNSPPGSPISKPSAAK</sequence>
<evidence type="ECO:0000313" key="2">
    <source>
        <dbReference type="EMBL" id="KAG7385297.1"/>
    </source>
</evidence>
<dbReference type="AlphaFoldDB" id="A0A8T1VVJ1"/>